<dbReference type="EMBL" id="JAUSZV010000005">
    <property type="protein sequence ID" value="MDQ0912828.1"/>
    <property type="molecule type" value="Genomic_DNA"/>
</dbReference>
<evidence type="ECO:0000313" key="2">
    <source>
        <dbReference type="Proteomes" id="UP001234216"/>
    </source>
</evidence>
<reference evidence="1" key="1">
    <citation type="submission" date="2023-07" db="EMBL/GenBank/DDBJ databases">
        <title>Comparative genomics of wheat-associated soil bacteria to identify genetic determinants of phenazine resistance.</title>
        <authorList>
            <person name="Mouncey N."/>
        </authorList>
    </citation>
    <scope>NUCLEOTIDE SEQUENCE</scope>
    <source>
        <strain evidence="1">V4I22</strain>
    </source>
</reference>
<dbReference type="Proteomes" id="UP001234216">
    <property type="component" value="Unassembled WGS sequence"/>
</dbReference>
<protein>
    <submittedName>
        <fullName evidence="1">Uncharacterized protein</fullName>
    </submittedName>
</protein>
<proteinExistence type="predicted"/>
<name>A0AAW8FTB3_9ACTN</name>
<comment type="caution">
    <text evidence="1">The sequence shown here is derived from an EMBL/GenBank/DDBJ whole genome shotgun (WGS) entry which is preliminary data.</text>
</comment>
<sequence>MRKEPRAMNVAPHLVAAELNDADLDHVSGGAAAATAAGLHLQAPHLEVCADADAFLSPEGVAASLNAHVGVN</sequence>
<gene>
    <name evidence="1" type="ORF">QFZ22_008813</name>
</gene>
<accession>A0AAW8FTB3</accession>
<organism evidence="1 2">
    <name type="scientific">Streptomyces canus</name>
    <dbReference type="NCBI Taxonomy" id="58343"/>
    <lineage>
        <taxon>Bacteria</taxon>
        <taxon>Bacillati</taxon>
        <taxon>Actinomycetota</taxon>
        <taxon>Actinomycetes</taxon>
        <taxon>Kitasatosporales</taxon>
        <taxon>Streptomycetaceae</taxon>
        <taxon>Streptomyces</taxon>
        <taxon>Streptomyces aurantiacus group</taxon>
    </lineage>
</organism>
<evidence type="ECO:0000313" key="1">
    <source>
        <dbReference type="EMBL" id="MDQ0912828.1"/>
    </source>
</evidence>
<dbReference type="AlphaFoldDB" id="A0AAW8FTB3"/>